<name>A0A1H3KZ12_9BACT</name>
<reference evidence="2" key="1">
    <citation type="submission" date="2016-10" db="EMBL/GenBank/DDBJ databases">
        <authorList>
            <person name="Varghese N."/>
            <person name="Submissions S."/>
        </authorList>
    </citation>
    <scope>NUCLEOTIDE SEQUENCE [LARGE SCALE GENOMIC DNA]</scope>
    <source>
        <strain evidence="2">CGMCC 1.8975</strain>
    </source>
</reference>
<organism evidence="1 2">
    <name type="scientific">Hymenobacter psychrophilus</name>
    <dbReference type="NCBI Taxonomy" id="651662"/>
    <lineage>
        <taxon>Bacteria</taxon>
        <taxon>Pseudomonadati</taxon>
        <taxon>Bacteroidota</taxon>
        <taxon>Cytophagia</taxon>
        <taxon>Cytophagales</taxon>
        <taxon>Hymenobacteraceae</taxon>
        <taxon>Hymenobacter</taxon>
    </lineage>
</organism>
<accession>A0A1H3KZ12</accession>
<dbReference type="Proteomes" id="UP000199249">
    <property type="component" value="Unassembled WGS sequence"/>
</dbReference>
<keyword evidence="2" id="KW-1185">Reference proteome</keyword>
<protein>
    <submittedName>
        <fullName evidence="1">Uncharacterized protein</fullName>
    </submittedName>
</protein>
<proteinExistence type="predicted"/>
<evidence type="ECO:0000313" key="1">
    <source>
        <dbReference type="EMBL" id="SDY56958.1"/>
    </source>
</evidence>
<sequence length="262" mass="29078">MLQLASSPSTTVSHLAATPNPAARLVLAELSAGLTVAQAAAAPKLFQLKWTLGEEVVVKLLVIILRAFVDSVRVADKPDAADILEMADTLAQIYTHDSVKDIILALKEARTIGTKFFNALDPATIYGLLNAYFEKKARHLENQHLDQKTQAISQEAVALHQLQQAAPALVQSVALMIPASHPNARHLRDKLTLIKQKYRRGLLSVEQAAQQRQEVQQAIHRYPRPDWQPSEAARQQITRRHQQATRRFAEKLGIENPKHLGA</sequence>
<dbReference type="EMBL" id="FNOV01000010">
    <property type="protein sequence ID" value="SDY56958.1"/>
    <property type="molecule type" value="Genomic_DNA"/>
</dbReference>
<dbReference type="STRING" id="651662.SAMN04488069_11014"/>
<dbReference type="RefSeq" id="WP_245711915.1">
    <property type="nucleotide sequence ID" value="NZ_FNOV01000010.1"/>
</dbReference>
<gene>
    <name evidence="1" type="ORF">SAMN04488069_11014</name>
</gene>
<dbReference type="AlphaFoldDB" id="A0A1H3KZ12"/>
<evidence type="ECO:0000313" key="2">
    <source>
        <dbReference type="Proteomes" id="UP000199249"/>
    </source>
</evidence>